<organism evidence="2 3">
    <name type="scientific">Citricoccus parietis</name>
    <dbReference type="NCBI Taxonomy" id="592307"/>
    <lineage>
        <taxon>Bacteria</taxon>
        <taxon>Bacillati</taxon>
        <taxon>Actinomycetota</taxon>
        <taxon>Actinomycetes</taxon>
        <taxon>Micrococcales</taxon>
        <taxon>Micrococcaceae</taxon>
        <taxon>Citricoccus</taxon>
    </lineage>
</organism>
<dbReference type="Proteomes" id="UP001589766">
    <property type="component" value="Unassembled WGS sequence"/>
</dbReference>
<keyword evidence="3" id="KW-1185">Reference proteome</keyword>
<evidence type="ECO:0000313" key="3">
    <source>
        <dbReference type="Proteomes" id="UP001589766"/>
    </source>
</evidence>
<dbReference type="EMBL" id="JBHLWH010000045">
    <property type="protein sequence ID" value="MFC0249919.1"/>
    <property type="molecule type" value="Genomic_DNA"/>
</dbReference>
<gene>
    <name evidence="2" type="ORF">ACFFIO_15535</name>
</gene>
<accession>A0ABV6F8X7</accession>
<dbReference type="RefSeq" id="WP_378043216.1">
    <property type="nucleotide sequence ID" value="NZ_JBHLWH010000045.1"/>
</dbReference>
<feature type="region of interest" description="Disordered" evidence="1">
    <location>
        <begin position="118"/>
        <end position="167"/>
    </location>
</feature>
<feature type="compositionally biased region" description="Basic and acidic residues" evidence="1">
    <location>
        <begin position="118"/>
        <end position="128"/>
    </location>
</feature>
<comment type="caution">
    <text evidence="2">The sequence shown here is derived from an EMBL/GenBank/DDBJ whole genome shotgun (WGS) entry which is preliminary data.</text>
</comment>
<reference evidence="2 3" key="1">
    <citation type="submission" date="2024-09" db="EMBL/GenBank/DDBJ databases">
        <authorList>
            <person name="Sun Q."/>
            <person name="Mori K."/>
        </authorList>
    </citation>
    <scope>NUCLEOTIDE SEQUENCE [LARGE SCALE GENOMIC DNA]</scope>
    <source>
        <strain evidence="2 3">CCM 7609</strain>
    </source>
</reference>
<protein>
    <submittedName>
        <fullName evidence="2">Uncharacterized protein</fullName>
    </submittedName>
</protein>
<evidence type="ECO:0000256" key="1">
    <source>
        <dbReference type="SAM" id="MobiDB-lite"/>
    </source>
</evidence>
<name>A0ABV6F8X7_9MICC</name>
<sequence length="167" mass="18347">MSSYWIDLDGCQQVINDLEGILSNDNKHFTGLDVDKDSVDTGTYGTDETDQVLDSANRTNAAYDRFYDEQLIPHYESIESDIRSLLDAMRDVVVYYASGDAAMAADAAGAEHVYPEFRTGGEHGEVDTSRPTPEDPDNGAWEFTPPSDAETPGSYNPEPFAIAHDAQ</sequence>
<proteinExistence type="predicted"/>
<evidence type="ECO:0000313" key="2">
    <source>
        <dbReference type="EMBL" id="MFC0249919.1"/>
    </source>
</evidence>